<organism evidence="3 4">
    <name type="scientific">Hermanssonia centrifuga</name>
    <dbReference type="NCBI Taxonomy" id="98765"/>
    <lineage>
        <taxon>Eukaryota</taxon>
        <taxon>Fungi</taxon>
        <taxon>Dikarya</taxon>
        <taxon>Basidiomycota</taxon>
        <taxon>Agaricomycotina</taxon>
        <taxon>Agaricomycetes</taxon>
        <taxon>Polyporales</taxon>
        <taxon>Meruliaceae</taxon>
        <taxon>Hermanssonia</taxon>
    </lineage>
</organism>
<evidence type="ECO:0000313" key="4">
    <source>
        <dbReference type="Proteomes" id="UP000186601"/>
    </source>
</evidence>
<dbReference type="Pfam" id="PF12929">
    <property type="entry name" value="Mid1"/>
    <property type="match status" value="1"/>
</dbReference>
<comment type="caution">
    <text evidence="3">The sequence shown here is derived from an EMBL/GenBank/DDBJ whole genome shotgun (WGS) entry which is preliminary data.</text>
</comment>
<dbReference type="OrthoDB" id="5405745at2759"/>
<proteinExistence type="predicted"/>
<feature type="signal peptide" evidence="2">
    <location>
        <begin position="1"/>
        <end position="20"/>
    </location>
</feature>
<keyword evidence="4" id="KW-1185">Reference proteome</keyword>
<feature type="compositionally biased region" description="Polar residues" evidence="1">
    <location>
        <begin position="378"/>
        <end position="397"/>
    </location>
</feature>
<reference evidence="3 4" key="1">
    <citation type="submission" date="2018-02" db="EMBL/GenBank/DDBJ databases">
        <title>Genome sequence of the basidiomycete white-rot fungus Phlebia centrifuga.</title>
        <authorList>
            <person name="Granchi Z."/>
            <person name="Peng M."/>
            <person name="de Vries R.P."/>
            <person name="Hilden K."/>
            <person name="Makela M.R."/>
            <person name="Grigoriev I."/>
            <person name="Riley R."/>
        </authorList>
    </citation>
    <scope>NUCLEOTIDE SEQUENCE [LARGE SCALE GENOMIC DNA]</scope>
    <source>
        <strain evidence="3 4">FBCC195</strain>
    </source>
</reference>
<dbReference type="InterPro" id="IPR024338">
    <property type="entry name" value="MID1/Yam8"/>
</dbReference>
<dbReference type="InterPro" id="IPR036790">
    <property type="entry name" value="Frizzled_dom_sf"/>
</dbReference>
<dbReference type="Proteomes" id="UP000186601">
    <property type="component" value="Unassembled WGS sequence"/>
</dbReference>
<evidence type="ECO:0000256" key="2">
    <source>
        <dbReference type="SAM" id="SignalP"/>
    </source>
</evidence>
<evidence type="ECO:0000256" key="1">
    <source>
        <dbReference type="SAM" id="MobiDB-lite"/>
    </source>
</evidence>
<dbReference type="Gene3D" id="1.10.2000.10">
    <property type="entry name" value="Frizzled cysteine-rich domain"/>
    <property type="match status" value="1"/>
</dbReference>
<dbReference type="PANTHER" id="PTHR39142:SF1">
    <property type="entry name" value="AEL197CP"/>
    <property type="match status" value="1"/>
</dbReference>
<dbReference type="GO" id="GO:0098703">
    <property type="term" value="P:calcium ion import across plasma membrane"/>
    <property type="evidence" value="ECO:0007669"/>
    <property type="project" value="InterPro"/>
</dbReference>
<dbReference type="GO" id="GO:0005262">
    <property type="term" value="F:calcium channel activity"/>
    <property type="evidence" value="ECO:0007669"/>
    <property type="project" value="InterPro"/>
</dbReference>
<sequence>MFLPLELTVLYILHAQLVRSQQTALQLTLNSLHTFNASSLPKVPSFALPSSSSELSVSVALCSAEATPPRFFVTNDSSISDPSADDLGNVDVFEISLDDGSGSWTGAVPNGGYFAVSNAGQTPFEVGVSDGGPMHQLLDNLPLLGDTTLNEVLLFSPPFSPSPPVDPPTYPNYTLPAANTSFPVGPTTPPNVTLYVSPTSASSLVTMPRTGCAMRASNVAGSFNLGANKSEGIWLRDASEGWRWQWLVGGLTPLTNYTVYAIVDETKVSEPINFVTKSASFVCPIVHSLPYCPTVNYAVPIAPPPFPFTAHATNTLPNTVVDPLLQVLTNFTVSLTTFACGRDQYSPLVSCADCQQAYRNWLCAVWFPRCSEAAPESGSDSQKPMSALQAQAPSATPRSPGLSPISSSYDVLLPCLETCTAADRACPNFLGFKCPITRFNAADSYGVGYVDSGADGVQGGGIAGTAQDRYGNVWCNQT</sequence>
<dbReference type="EMBL" id="MLYV02000814">
    <property type="protein sequence ID" value="PSR77078.1"/>
    <property type="molecule type" value="Genomic_DNA"/>
</dbReference>
<accession>A0A2R6NUP9</accession>
<protein>
    <submittedName>
        <fullName evidence="3">Uncharacterized protein</fullName>
    </submittedName>
</protein>
<dbReference type="AlphaFoldDB" id="A0A2R6NUP9"/>
<feature type="chain" id="PRO_5015355315" evidence="2">
    <location>
        <begin position="21"/>
        <end position="478"/>
    </location>
</feature>
<dbReference type="PANTHER" id="PTHR39142">
    <property type="entry name" value="MID1P"/>
    <property type="match status" value="1"/>
</dbReference>
<name>A0A2R6NUP9_9APHY</name>
<evidence type="ECO:0000313" key="3">
    <source>
        <dbReference type="EMBL" id="PSR77078.1"/>
    </source>
</evidence>
<keyword evidence="2" id="KW-0732">Signal</keyword>
<dbReference type="STRING" id="98765.A0A2R6NUP9"/>
<feature type="region of interest" description="Disordered" evidence="1">
    <location>
        <begin position="377"/>
        <end position="402"/>
    </location>
</feature>
<gene>
    <name evidence="3" type="ORF">PHLCEN_2v8067</name>
</gene>